<evidence type="ECO:0000256" key="1">
    <source>
        <dbReference type="SAM" id="MobiDB-lite"/>
    </source>
</evidence>
<organism evidence="2 3">
    <name type="scientific">Xylaria bambusicola</name>
    <dbReference type="NCBI Taxonomy" id="326684"/>
    <lineage>
        <taxon>Eukaryota</taxon>
        <taxon>Fungi</taxon>
        <taxon>Dikarya</taxon>
        <taxon>Ascomycota</taxon>
        <taxon>Pezizomycotina</taxon>
        <taxon>Sordariomycetes</taxon>
        <taxon>Xylariomycetidae</taxon>
        <taxon>Xylariales</taxon>
        <taxon>Xylariaceae</taxon>
        <taxon>Xylaria</taxon>
    </lineage>
</organism>
<comment type="caution">
    <text evidence="2">The sequence shown here is derived from an EMBL/GenBank/DDBJ whole genome shotgun (WGS) entry which is preliminary data.</text>
</comment>
<dbReference type="EMBL" id="JAWHQM010000053">
    <property type="protein sequence ID" value="KAK5635457.1"/>
    <property type="molecule type" value="Genomic_DNA"/>
</dbReference>
<evidence type="ECO:0000313" key="3">
    <source>
        <dbReference type="Proteomes" id="UP001305414"/>
    </source>
</evidence>
<feature type="region of interest" description="Disordered" evidence="1">
    <location>
        <begin position="269"/>
        <end position="304"/>
    </location>
</feature>
<reference evidence="2 3" key="1">
    <citation type="submission" date="2023-10" db="EMBL/GenBank/DDBJ databases">
        <title>Draft genome sequence of Xylaria bambusicola isolate GMP-LS, the root and basal stem rot pathogen of sugarcane in Indonesia.</title>
        <authorList>
            <person name="Selvaraj P."/>
            <person name="Muralishankar V."/>
            <person name="Muruganantham S."/>
            <person name="Sp S."/>
            <person name="Haryani S."/>
            <person name="Lau K.J.X."/>
            <person name="Naqvi N.I."/>
        </authorList>
    </citation>
    <scope>NUCLEOTIDE SEQUENCE [LARGE SCALE GENOMIC DNA]</scope>
    <source>
        <strain evidence="2">GMP-LS</strain>
    </source>
</reference>
<feature type="region of interest" description="Disordered" evidence="1">
    <location>
        <begin position="158"/>
        <end position="185"/>
    </location>
</feature>
<keyword evidence="3" id="KW-1185">Reference proteome</keyword>
<protein>
    <submittedName>
        <fullName evidence="2">Uncharacterized protein</fullName>
    </submittedName>
</protein>
<dbReference type="Proteomes" id="UP001305414">
    <property type="component" value="Unassembled WGS sequence"/>
</dbReference>
<feature type="compositionally biased region" description="Polar residues" evidence="1">
    <location>
        <begin position="290"/>
        <end position="299"/>
    </location>
</feature>
<feature type="region of interest" description="Disordered" evidence="1">
    <location>
        <begin position="316"/>
        <end position="351"/>
    </location>
</feature>
<sequence>MTRNNLNDQLSWLLANIRLLTPNASSPPPIREPASSASSPVDETVFFTPTSELSPATRPNDFAAARSNPVLAKDSSYPSVATSISANASTLPGLASRGNQLDGPVTANMGRLVSKSSSKRPNLVFQQEHLPTPAPTAASGASLSSDYPAFLAKNSAKSRVPAHNASAGSRPEGASLTPRPTRSITRNVETVDLTTDGGSISTVFGSDTRVWREDFASRPEPITPSENSEFVFSSSKMVWREDYAVRPGPVSNDTDSVVFGSDVMVWEEQAARRPEPLSTKRGQKRKSDQISKPPTSSTDDFPDIMDLLSDDEVLQSSAKLSPTKSPARRRLKTSPVGTPSKSKAVIKSPSKSPSKLRVALAYDLPSVKSQRVELSRFKTPEKSSTSDKLELSQAKLDSLLLDSDSVFGSDVEHVSKYEAGPSRRVRNDTQVIQDSDEEIMTPPTYESLKARFWKPTVPLRSEISALSVVNTLLFKIRLPKIVH</sequence>
<dbReference type="AlphaFoldDB" id="A0AAN7UTF2"/>
<proteinExistence type="predicted"/>
<feature type="region of interest" description="Disordered" evidence="1">
    <location>
        <begin position="23"/>
        <end position="42"/>
    </location>
</feature>
<evidence type="ECO:0000313" key="2">
    <source>
        <dbReference type="EMBL" id="KAK5635457.1"/>
    </source>
</evidence>
<gene>
    <name evidence="2" type="ORF">RRF57_011169</name>
</gene>
<accession>A0AAN7UTF2</accession>
<name>A0AAN7UTF2_9PEZI</name>